<evidence type="ECO:0000256" key="2">
    <source>
        <dbReference type="ARBA" id="ARBA00023125"/>
    </source>
</evidence>
<keyword evidence="3" id="KW-0804">Transcription</keyword>
<evidence type="ECO:0000256" key="4">
    <source>
        <dbReference type="SAM" id="MobiDB-lite"/>
    </source>
</evidence>
<feature type="domain" description="IclR-ED" evidence="6">
    <location>
        <begin position="76"/>
        <end position="223"/>
    </location>
</feature>
<feature type="domain" description="HTH iclR-type" evidence="5">
    <location>
        <begin position="14"/>
        <end position="75"/>
    </location>
</feature>
<feature type="region of interest" description="Disordered" evidence="4">
    <location>
        <begin position="220"/>
        <end position="262"/>
    </location>
</feature>
<feature type="compositionally biased region" description="Gly residues" evidence="4">
    <location>
        <begin position="235"/>
        <end position="262"/>
    </location>
</feature>
<dbReference type="Pfam" id="PF01614">
    <property type="entry name" value="IclR_C"/>
    <property type="match status" value="2"/>
</dbReference>
<keyword evidence="8" id="KW-1185">Reference proteome</keyword>
<evidence type="ECO:0000313" key="8">
    <source>
        <dbReference type="Proteomes" id="UP001552427"/>
    </source>
</evidence>
<evidence type="ECO:0000256" key="3">
    <source>
        <dbReference type="ARBA" id="ARBA00023163"/>
    </source>
</evidence>
<dbReference type="SUPFAM" id="SSF46785">
    <property type="entry name" value="Winged helix' DNA-binding domain"/>
    <property type="match status" value="2"/>
</dbReference>
<dbReference type="SUPFAM" id="SSF55781">
    <property type="entry name" value="GAF domain-like"/>
    <property type="match status" value="2"/>
</dbReference>
<dbReference type="PANTHER" id="PTHR30136">
    <property type="entry name" value="HELIX-TURN-HELIX TRANSCRIPTIONAL REGULATOR, ICLR FAMILY"/>
    <property type="match status" value="1"/>
</dbReference>
<proteinExistence type="predicted"/>
<dbReference type="RefSeq" id="WP_364444912.1">
    <property type="nucleotide sequence ID" value="NZ_JBFARM010000001.1"/>
</dbReference>
<reference evidence="7 8" key="1">
    <citation type="submission" date="2024-06" db="EMBL/GenBank/DDBJ databases">
        <title>The Natural Products Discovery Center: Release of the First 8490 Sequenced Strains for Exploring Actinobacteria Biosynthetic Diversity.</title>
        <authorList>
            <person name="Kalkreuter E."/>
            <person name="Kautsar S.A."/>
            <person name="Yang D."/>
            <person name="Bader C.D."/>
            <person name="Teijaro C.N."/>
            <person name="Fluegel L."/>
            <person name="Davis C.M."/>
            <person name="Simpson J.R."/>
            <person name="Lauterbach L."/>
            <person name="Steele A.D."/>
            <person name="Gui C."/>
            <person name="Meng S."/>
            <person name="Li G."/>
            <person name="Viehrig K."/>
            <person name="Ye F."/>
            <person name="Su P."/>
            <person name="Kiefer A.F."/>
            <person name="Nichols A."/>
            <person name="Cepeda A.J."/>
            <person name="Yan W."/>
            <person name="Fan B."/>
            <person name="Jiang Y."/>
            <person name="Adhikari A."/>
            <person name="Zheng C.-J."/>
            <person name="Schuster L."/>
            <person name="Cowan T.M."/>
            <person name="Smanski M.J."/>
            <person name="Chevrette M.G."/>
            <person name="De Carvalho L.P.S."/>
            <person name="Shen B."/>
        </authorList>
    </citation>
    <scope>NUCLEOTIDE SEQUENCE [LARGE SCALE GENOMIC DNA]</scope>
    <source>
        <strain evidence="7 8">NPDC049574</strain>
    </source>
</reference>
<dbReference type="PANTHER" id="PTHR30136:SF34">
    <property type="entry name" value="TRANSCRIPTIONAL REGULATOR"/>
    <property type="match status" value="1"/>
</dbReference>
<evidence type="ECO:0000259" key="6">
    <source>
        <dbReference type="PROSITE" id="PS51078"/>
    </source>
</evidence>
<dbReference type="PROSITE" id="PS50007">
    <property type="entry name" value="PIPLC_X_DOMAIN"/>
    <property type="match status" value="1"/>
</dbReference>
<dbReference type="Gene3D" id="1.10.10.10">
    <property type="entry name" value="Winged helix-like DNA-binding domain superfamily/Winged helix DNA-binding domain"/>
    <property type="match status" value="2"/>
</dbReference>
<evidence type="ECO:0000256" key="1">
    <source>
        <dbReference type="ARBA" id="ARBA00023015"/>
    </source>
</evidence>
<dbReference type="InterPro" id="IPR029016">
    <property type="entry name" value="GAF-like_dom_sf"/>
</dbReference>
<comment type="caution">
    <text evidence="7">The sequence shown here is derived from an EMBL/GenBank/DDBJ whole genome shotgun (WGS) entry which is preliminary data.</text>
</comment>
<keyword evidence="2" id="KW-0238">DNA-binding</keyword>
<dbReference type="Gene3D" id="3.30.450.40">
    <property type="match status" value="3"/>
</dbReference>
<protein>
    <submittedName>
        <fullName evidence="7">IclR family transcriptional regulator C-terminal domain-containing protein</fullName>
    </submittedName>
</protein>
<dbReference type="Pfam" id="PF09339">
    <property type="entry name" value="HTH_IclR"/>
    <property type="match status" value="2"/>
</dbReference>
<dbReference type="SMART" id="SM00346">
    <property type="entry name" value="HTH_ICLR"/>
    <property type="match status" value="2"/>
</dbReference>
<gene>
    <name evidence="7" type="ORF">AB0K40_03330</name>
</gene>
<dbReference type="InterPro" id="IPR005471">
    <property type="entry name" value="Tscrpt_reg_IclR_N"/>
</dbReference>
<accession>A0ABV3GW56</accession>
<dbReference type="EMBL" id="JBFARM010000001">
    <property type="protein sequence ID" value="MEV4284516.1"/>
    <property type="molecule type" value="Genomic_DNA"/>
</dbReference>
<evidence type="ECO:0000313" key="7">
    <source>
        <dbReference type="EMBL" id="MEV4284516.1"/>
    </source>
</evidence>
<feature type="domain" description="IclR-ED" evidence="6">
    <location>
        <begin position="341"/>
        <end position="521"/>
    </location>
</feature>
<sequence length="539" mass="56056">MEAPGSLEPGTLEPGTLERGLAVLRVLADEPGRPMAATDLVRATGLARSAVDRVLATLTHLGYLRLDGREVRLAPPLMELGEAYLAGGGPRDALSPAARRLAEELDESVSLAVPDGAGVRFIAQFTRRRTMSVAFRVGDLLPADRCAAGLALLDPAAPWAVDDQLVEPGLVAVAVPVRDPDGRAVGALSVVSHTSRHTADGLRAHALPRLRATVTEMETALARPPANGDRDEGSGVLGGASGRGSGEGSGGGSDGGLGGGSAAGGVDRSRAVKQELGAGYLQSLARGLAVMVALGRPGGATLADASRTTGQPRATVRRAVQTLERLGYAAARGTRFVLLPKVLELGYAHLSGLPFRAVVQPHLNDLVARVHESASVAVLSGEDIVYLARRPTRRIMSVDITVGTRFPAYATSMGRVLLADLPEERLDAIAVKPLSSHTIATTAELKAVVRQVAADGYALVDQELEEGVRSLAVPIRDGSGRVVAAVNVATHASRATPADLVRDVLPELRETAARMAADLASVHGPAWNGDLREVVRLGR</sequence>
<name>A0ABV3GW56_9ACTN</name>
<dbReference type="InterPro" id="IPR036388">
    <property type="entry name" value="WH-like_DNA-bd_sf"/>
</dbReference>
<keyword evidence="1" id="KW-0805">Transcription regulation</keyword>
<dbReference type="InterPro" id="IPR014757">
    <property type="entry name" value="Tscrpt_reg_IclR_C"/>
</dbReference>
<dbReference type="PROSITE" id="PS51078">
    <property type="entry name" value="ICLR_ED"/>
    <property type="match status" value="2"/>
</dbReference>
<feature type="domain" description="HTH iclR-type" evidence="5">
    <location>
        <begin position="281"/>
        <end position="340"/>
    </location>
</feature>
<dbReference type="Proteomes" id="UP001552427">
    <property type="component" value="Unassembled WGS sequence"/>
</dbReference>
<dbReference type="PROSITE" id="PS51077">
    <property type="entry name" value="HTH_ICLR"/>
    <property type="match status" value="2"/>
</dbReference>
<dbReference type="InterPro" id="IPR050707">
    <property type="entry name" value="HTH_MetabolicPath_Reg"/>
</dbReference>
<evidence type="ECO:0000259" key="5">
    <source>
        <dbReference type="PROSITE" id="PS51077"/>
    </source>
</evidence>
<dbReference type="InterPro" id="IPR036390">
    <property type="entry name" value="WH_DNA-bd_sf"/>
</dbReference>
<organism evidence="7 8">
    <name type="scientific">Nonomuraea bangladeshensis</name>
    <dbReference type="NCBI Taxonomy" id="404385"/>
    <lineage>
        <taxon>Bacteria</taxon>
        <taxon>Bacillati</taxon>
        <taxon>Actinomycetota</taxon>
        <taxon>Actinomycetes</taxon>
        <taxon>Streptosporangiales</taxon>
        <taxon>Streptosporangiaceae</taxon>
        <taxon>Nonomuraea</taxon>
    </lineage>
</organism>